<dbReference type="Pfam" id="PF13516">
    <property type="entry name" value="LRR_6"/>
    <property type="match status" value="6"/>
</dbReference>
<name>A0A1X0NMB3_9TRYP</name>
<dbReference type="Gene3D" id="3.80.10.10">
    <property type="entry name" value="Ribonuclease Inhibitor"/>
    <property type="match status" value="3"/>
</dbReference>
<gene>
    <name evidence="3" type="ORF">TM35_000321800</name>
</gene>
<keyword evidence="4" id="KW-1185">Reference proteome</keyword>
<comment type="caution">
    <text evidence="3">The sequence shown here is derived from an EMBL/GenBank/DDBJ whole genome shotgun (WGS) entry which is preliminary data.</text>
</comment>
<evidence type="ECO:0008006" key="5">
    <source>
        <dbReference type="Google" id="ProtNLM"/>
    </source>
</evidence>
<dbReference type="InterPro" id="IPR052394">
    <property type="entry name" value="LRR-containing"/>
</dbReference>
<dbReference type="SMART" id="SM00368">
    <property type="entry name" value="LRR_RI"/>
    <property type="match status" value="7"/>
</dbReference>
<evidence type="ECO:0000313" key="4">
    <source>
        <dbReference type="Proteomes" id="UP000192257"/>
    </source>
</evidence>
<evidence type="ECO:0000256" key="2">
    <source>
        <dbReference type="SAM" id="MobiDB-lite"/>
    </source>
</evidence>
<protein>
    <recommendedName>
        <fullName evidence="5">Leucine-rich repeat protein (LRRP)</fullName>
    </recommendedName>
</protein>
<dbReference type="PANTHER" id="PTHR24114:SF2">
    <property type="entry name" value="F-BOX DOMAIN-CONTAINING PROTEIN-RELATED"/>
    <property type="match status" value="1"/>
</dbReference>
<dbReference type="SUPFAM" id="SSF52047">
    <property type="entry name" value="RNI-like"/>
    <property type="match status" value="2"/>
</dbReference>
<dbReference type="RefSeq" id="XP_028879931.1">
    <property type="nucleotide sequence ID" value="XM_029028807.1"/>
</dbReference>
<organism evidence="3 4">
    <name type="scientific">Trypanosoma theileri</name>
    <dbReference type="NCBI Taxonomy" id="67003"/>
    <lineage>
        <taxon>Eukaryota</taxon>
        <taxon>Discoba</taxon>
        <taxon>Euglenozoa</taxon>
        <taxon>Kinetoplastea</taxon>
        <taxon>Metakinetoplastina</taxon>
        <taxon>Trypanosomatida</taxon>
        <taxon>Trypanosomatidae</taxon>
        <taxon>Trypanosoma</taxon>
    </lineage>
</organism>
<sequence>MFASVGVSEDQVFGELYLAWLKDTGEKNTNDSRKLFREVIERGFGDHQIIMRKERLGANVAASLAALLHRSPLTRLDLHGNTLRDSGCEMLAHLIRDLPNLLYLDLGANDIGPLGIQVLSFVVASHKKLRTLILGSSKSDAYANRINETSATMLLEGCLRSRTLRHLDVSGSSIGDRGLVGTGSVSSSSSSGVTVNNVKQRMAMTELAVRPPSHGSSSRATSAAARNRYISLTSAAGAKSGTGTEDGANMLGLGGGNRRPIDVLAELITNSTTLTTLKLREVQLTTDAALRLIHAATQSSSFAFIDLSGNSLTGAVGDAFGDLIHGRALHQNPSALHTILLSNNPLMQPNSHTAPPRIFSSLSSDRVVIRLHLDNCGVNDTAMATLCQALSSNGALQTLHLKHNAITAEGAVMLARALYQHACLQDVSLEGNILRDEGACAFASMLEANNKLLSLNLAHTWMGERGVIALGVSLAENKTLQRLHIGENHITEDAGEAFAALLESNHSLLRCEMQGNSIGHHTVLRVEKLTARNREAYRNMEKDELEKDVIRLHYQMYKLDEARAELEELQQKKLELGRALDAFEVQFKQEKADCSKRERELQEALENGLEMETHCHEAKSRLDEELLAAQRQTELDVVSGRERYEAEAALRAEVEAAHAALRAELDEALNNGPQREAAKREQLRELQEDTQRWSAQRKEYRNTIAEVQAIVNQLLAKSSSAEGKKKKKGGKKSS</sequence>
<proteinExistence type="predicted"/>
<keyword evidence="1" id="KW-0175">Coiled coil</keyword>
<dbReference type="Proteomes" id="UP000192257">
    <property type="component" value="Unassembled WGS sequence"/>
</dbReference>
<evidence type="ECO:0000256" key="1">
    <source>
        <dbReference type="SAM" id="Coils"/>
    </source>
</evidence>
<evidence type="ECO:0000313" key="3">
    <source>
        <dbReference type="EMBL" id="ORC85865.1"/>
    </source>
</evidence>
<reference evidence="3 4" key="1">
    <citation type="submission" date="2017-03" db="EMBL/GenBank/DDBJ databases">
        <title>An alternative strategy for trypanosome survival in the mammalian bloodstream revealed through genome and transcriptome analysis of the ubiquitous bovine parasite Trypanosoma (Megatrypanum) theileri.</title>
        <authorList>
            <person name="Kelly S."/>
            <person name="Ivens A."/>
            <person name="Mott A."/>
            <person name="O'Neill E."/>
            <person name="Emms D."/>
            <person name="Macleod O."/>
            <person name="Voorheis P."/>
            <person name="Matthews J."/>
            <person name="Matthews K."/>
            <person name="Carrington M."/>
        </authorList>
    </citation>
    <scope>NUCLEOTIDE SEQUENCE [LARGE SCALE GENOMIC DNA]</scope>
    <source>
        <strain evidence="3">Edinburgh</strain>
    </source>
</reference>
<dbReference type="InterPro" id="IPR032675">
    <property type="entry name" value="LRR_dom_sf"/>
</dbReference>
<feature type="region of interest" description="Disordered" evidence="2">
    <location>
        <begin position="668"/>
        <end position="689"/>
    </location>
</feature>
<feature type="compositionally biased region" description="Basic and acidic residues" evidence="2">
    <location>
        <begin position="676"/>
        <end position="689"/>
    </location>
</feature>
<dbReference type="PANTHER" id="PTHR24114">
    <property type="entry name" value="LEUCINE RICH REPEAT FAMILY PROTEIN"/>
    <property type="match status" value="1"/>
</dbReference>
<feature type="coiled-coil region" evidence="1">
    <location>
        <begin position="526"/>
        <end position="607"/>
    </location>
</feature>
<dbReference type="GeneID" id="39988587"/>
<dbReference type="InterPro" id="IPR001611">
    <property type="entry name" value="Leu-rich_rpt"/>
</dbReference>
<dbReference type="AlphaFoldDB" id="A0A1X0NMB3"/>
<dbReference type="VEuPathDB" id="TriTrypDB:TM35_000321800"/>
<accession>A0A1X0NMB3</accession>
<dbReference type="OrthoDB" id="120976at2759"/>
<dbReference type="EMBL" id="NBCO01000032">
    <property type="protein sequence ID" value="ORC85865.1"/>
    <property type="molecule type" value="Genomic_DNA"/>
</dbReference>